<dbReference type="PANTHER" id="PTHR43350">
    <property type="entry name" value="NAD-DEPENDENT ALCOHOL DEHYDROGENASE"/>
    <property type="match status" value="1"/>
</dbReference>
<evidence type="ECO:0000256" key="2">
    <source>
        <dbReference type="ARBA" id="ARBA00008072"/>
    </source>
</evidence>
<keyword evidence="3" id="KW-0479">Metal-binding</keyword>
<dbReference type="Gene3D" id="3.40.50.720">
    <property type="entry name" value="NAD(P)-binding Rossmann-like Domain"/>
    <property type="match status" value="1"/>
</dbReference>
<comment type="cofactor">
    <cofactor evidence="1">
        <name>Zn(2+)</name>
        <dbReference type="ChEBI" id="CHEBI:29105"/>
    </cofactor>
</comment>
<reference evidence="7" key="1">
    <citation type="submission" date="2018-05" db="EMBL/GenBank/DDBJ databases">
        <authorList>
            <person name="Lu D."/>
        </authorList>
    </citation>
    <scope>NUCLEOTIDE SEQUENCE [LARGE SCALE GENOMIC DNA]</scope>
    <source>
        <strain evidence="7">F01</strain>
    </source>
</reference>
<dbReference type="RefSeq" id="WP_114612983.1">
    <property type="nucleotide sequence ID" value="NZ_QFWX01000004.1"/>
</dbReference>
<evidence type="ECO:0000256" key="5">
    <source>
        <dbReference type="ARBA" id="ARBA00023002"/>
    </source>
</evidence>
<gene>
    <name evidence="6" type="ORF">DIT71_09450</name>
</gene>
<dbReference type="SUPFAM" id="SSF51735">
    <property type="entry name" value="NAD(P)-binding Rossmann-fold domains"/>
    <property type="match status" value="1"/>
</dbReference>
<evidence type="ECO:0000256" key="1">
    <source>
        <dbReference type="ARBA" id="ARBA00001947"/>
    </source>
</evidence>
<comment type="similarity">
    <text evidence="2">Belongs to the zinc-containing alcohol dehydrogenase family.</text>
</comment>
<sequence length="338" mass="36432">MTNAFWVTGTLEGAIREATFDHHLAAISAEENPAVEVEALYSGISRGTEALVFNNQVPESQFNAMRAPFQEGEFPFPVKYGYASVGRVTSGPAELTGRSVFCLFPHQTHYRVPASAVVPLPEGLPEGRAVLAANMETAVNGLWDAAPRIGDRIAVVGLGVVGLLVAWLASRIPGTRVTAVDINPERRSVAESLGLDFQTQCQQDDHDLVIHASGHPAGLEKALGLAGMEGRIIEMSWYGERTVPLSLGHGFHSRRLTIRSSQVGHLNPLQLPRWQYRDRMSLALDLLRHDALDNLISGESPFESLPEVMAALAGAPGNGSAMPTASETLCHRIVYNGA</sequence>
<evidence type="ECO:0000313" key="6">
    <source>
        <dbReference type="EMBL" id="PXX90758.1"/>
    </source>
</evidence>
<keyword evidence="7" id="KW-1185">Reference proteome</keyword>
<dbReference type="Gene3D" id="3.90.180.10">
    <property type="entry name" value="Medium-chain alcohol dehydrogenases, catalytic domain"/>
    <property type="match status" value="1"/>
</dbReference>
<dbReference type="GO" id="GO:0016491">
    <property type="term" value="F:oxidoreductase activity"/>
    <property type="evidence" value="ECO:0007669"/>
    <property type="project" value="UniProtKB-KW"/>
</dbReference>
<dbReference type="PANTHER" id="PTHR43350:SF19">
    <property type="entry name" value="D-GULOSIDE 3-DEHYDROGENASE"/>
    <property type="match status" value="1"/>
</dbReference>
<protein>
    <submittedName>
        <fullName evidence="6">Dehydrogenase</fullName>
    </submittedName>
</protein>
<evidence type="ECO:0000313" key="7">
    <source>
        <dbReference type="Proteomes" id="UP000253987"/>
    </source>
</evidence>
<dbReference type="InterPro" id="IPR036291">
    <property type="entry name" value="NAD(P)-bd_dom_sf"/>
</dbReference>
<dbReference type="InterPro" id="IPR011032">
    <property type="entry name" value="GroES-like_sf"/>
</dbReference>
<dbReference type="AlphaFoldDB" id="A0A2V3ZK45"/>
<dbReference type="GO" id="GO:0046872">
    <property type="term" value="F:metal ion binding"/>
    <property type="evidence" value="ECO:0007669"/>
    <property type="project" value="UniProtKB-KW"/>
</dbReference>
<evidence type="ECO:0000256" key="4">
    <source>
        <dbReference type="ARBA" id="ARBA00022833"/>
    </source>
</evidence>
<keyword evidence="5" id="KW-0560">Oxidoreductase</keyword>
<dbReference type="CDD" id="cd08255">
    <property type="entry name" value="2-desacetyl-2-hydroxyethyl_bacteriochlorophyllide_like"/>
    <property type="match status" value="1"/>
</dbReference>
<dbReference type="SUPFAM" id="SSF50129">
    <property type="entry name" value="GroES-like"/>
    <property type="match status" value="1"/>
</dbReference>
<comment type="caution">
    <text evidence="6">The sequence shown here is derived from an EMBL/GenBank/DDBJ whole genome shotgun (WGS) entry which is preliminary data.</text>
</comment>
<dbReference type="Proteomes" id="UP000253987">
    <property type="component" value="Unassembled WGS sequence"/>
</dbReference>
<dbReference type="OrthoDB" id="9781588at2"/>
<reference evidence="6 7" key="2">
    <citation type="submission" date="2018-06" db="EMBL/GenBank/DDBJ databases">
        <title>Marinobactersediminissp. nov, a moderately halophilic bacterium isolated from marine solar saltern.</title>
        <authorList>
            <person name="Zhang Y."/>
        </authorList>
    </citation>
    <scope>NUCLEOTIDE SEQUENCE [LARGE SCALE GENOMIC DNA]</scope>
    <source>
        <strain evidence="6 7">F01</strain>
    </source>
</reference>
<name>A0A2V3ZK45_9GAMM</name>
<keyword evidence="4" id="KW-0862">Zinc</keyword>
<proteinExistence type="inferred from homology"/>
<evidence type="ECO:0000256" key="3">
    <source>
        <dbReference type="ARBA" id="ARBA00022723"/>
    </source>
</evidence>
<organism evidence="6 7">
    <name type="scientific">Marinobacter vulgaris</name>
    <dbReference type="NCBI Taxonomy" id="1928331"/>
    <lineage>
        <taxon>Bacteria</taxon>
        <taxon>Pseudomonadati</taxon>
        <taxon>Pseudomonadota</taxon>
        <taxon>Gammaproteobacteria</taxon>
        <taxon>Pseudomonadales</taxon>
        <taxon>Marinobacteraceae</taxon>
        <taxon>Marinobacter</taxon>
    </lineage>
</organism>
<accession>A0A2V3ZK45</accession>
<dbReference type="EMBL" id="QFWX01000004">
    <property type="protein sequence ID" value="PXX90758.1"/>
    <property type="molecule type" value="Genomic_DNA"/>
</dbReference>